<dbReference type="InterPro" id="IPR036388">
    <property type="entry name" value="WH-like_DNA-bd_sf"/>
</dbReference>
<dbReference type="EMBL" id="CP133720">
    <property type="protein sequence ID" value="WMW80199.1"/>
    <property type="molecule type" value="Genomic_DNA"/>
</dbReference>
<dbReference type="RefSeq" id="WP_309481692.1">
    <property type="nucleotide sequence ID" value="NZ_CP133720.1"/>
</dbReference>
<dbReference type="PANTHER" id="PTHR38600:SF2">
    <property type="entry name" value="SLL0088 PROTEIN"/>
    <property type="match status" value="1"/>
</dbReference>
<evidence type="ECO:0000259" key="1">
    <source>
        <dbReference type="PROSITE" id="PS50987"/>
    </source>
</evidence>
<dbReference type="PROSITE" id="PS50987">
    <property type="entry name" value="HTH_ARSR_2"/>
    <property type="match status" value="1"/>
</dbReference>
<dbReference type="SMART" id="SM00418">
    <property type="entry name" value="HTH_ARSR"/>
    <property type="match status" value="1"/>
</dbReference>
<dbReference type="InterPro" id="IPR036390">
    <property type="entry name" value="WH_DNA-bd_sf"/>
</dbReference>
<dbReference type="PRINTS" id="PR00778">
    <property type="entry name" value="HTHARSR"/>
</dbReference>
<evidence type="ECO:0000313" key="3">
    <source>
        <dbReference type="Proteomes" id="UP001181355"/>
    </source>
</evidence>
<dbReference type="Proteomes" id="UP001181355">
    <property type="component" value="Chromosome"/>
</dbReference>
<dbReference type="InterPro" id="IPR001845">
    <property type="entry name" value="HTH_ArsR_DNA-bd_dom"/>
</dbReference>
<dbReference type="Pfam" id="PF12840">
    <property type="entry name" value="HTH_20"/>
    <property type="match status" value="1"/>
</dbReference>
<dbReference type="NCBIfam" id="NF033788">
    <property type="entry name" value="HTH_metalloreg"/>
    <property type="match status" value="1"/>
</dbReference>
<gene>
    <name evidence="2" type="ORF">RF679_16320</name>
</gene>
<dbReference type="PANTHER" id="PTHR38600">
    <property type="entry name" value="TRANSCRIPTIONAL REGULATORY PROTEIN"/>
    <property type="match status" value="1"/>
</dbReference>
<dbReference type="SUPFAM" id="SSF46785">
    <property type="entry name" value="Winged helix' DNA-binding domain"/>
    <property type="match status" value="1"/>
</dbReference>
<accession>A0ABY9RHQ8</accession>
<organism evidence="2 3">
    <name type="scientific">Undibacterium cyanobacteriorum</name>
    <dbReference type="NCBI Taxonomy" id="3073561"/>
    <lineage>
        <taxon>Bacteria</taxon>
        <taxon>Pseudomonadati</taxon>
        <taxon>Pseudomonadota</taxon>
        <taxon>Betaproteobacteria</taxon>
        <taxon>Burkholderiales</taxon>
        <taxon>Oxalobacteraceae</taxon>
        <taxon>Undibacterium</taxon>
    </lineage>
</organism>
<evidence type="ECO:0000313" key="2">
    <source>
        <dbReference type="EMBL" id="WMW80199.1"/>
    </source>
</evidence>
<protein>
    <submittedName>
        <fullName evidence="2">Metalloregulator ArsR/SmtB family transcription factor</fullName>
    </submittedName>
</protein>
<sequence>MADQLSQTFSALADPTRRAILAQLSQGDATVSELAQPFLEEMSLPAVTKHLKVLETAGLITKTREAQSRPCKLNGEALKVAADWVDQYRVFWEASFDRLDAYLKTISAEQKGKKHVATNKKSTRKSQ</sequence>
<proteinExistence type="predicted"/>
<dbReference type="Gene3D" id="1.10.10.10">
    <property type="entry name" value="Winged helix-like DNA-binding domain superfamily/Winged helix DNA-binding domain"/>
    <property type="match status" value="1"/>
</dbReference>
<dbReference type="InterPro" id="IPR011991">
    <property type="entry name" value="ArsR-like_HTH"/>
</dbReference>
<feature type="domain" description="HTH arsR-type" evidence="1">
    <location>
        <begin position="1"/>
        <end position="93"/>
    </location>
</feature>
<keyword evidence="3" id="KW-1185">Reference proteome</keyword>
<reference evidence="2" key="1">
    <citation type="submission" date="2023-09" db="EMBL/GenBank/DDBJ databases">
        <title>Undibacterium sp. 20NA77.5 isolated from freshwater.</title>
        <authorList>
            <person name="Le V."/>
            <person name="Ko S.-R."/>
            <person name="Ahn C.-Y."/>
            <person name="Oh H.-M."/>
        </authorList>
    </citation>
    <scope>NUCLEOTIDE SEQUENCE</scope>
    <source>
        <strain evidence="2">20NA77.5</strain>
    </source>
</reference>
<name>A0ABY9RHQ8_9BURK</name>
<dbReference type="CDD" id="cd00090">
    <property type="entry name" value="HTH_ARSR"/>
    <property type="match status" value="1"/>
</dbReference>